<name>A0ABT7UDS3_9FIRM</name>
<comment type="subcellular location">
    <subcellularLocation>
        <location evidence="1">Membrane</location>
        <topology evidence="1">Multi-pass membrane protein</topology>
    </subcellularLocation>
</comment>
<dbReference type="RefSeq" id="WP_289608215.1">
    <property type="nucleotide sequence ID" value="NZ_JAUDCG010000043.1"/>
</dbReference>
<dbReference type="EMBL" id="JAUDCG010000043">
    <property type="protein sequence ID" value="MDM8157773.1"/>
    <property type="molecule type" value="Genomic_DNA"/>
</dbReference>
<evidence type="ECO:0000256" key="2">
    <source>
        <dbReference type="ARBA" id="ARBA00010350"/>
    </source>
</evidence>
<gene>
    <name evidence="7" type="ORF">QUV96_09000</name>
</gene>
<feature type="transmembrane region" description="Helical" evidence="6">
    <location>
        <begin position="112"/>
        <end position="131"/>
    </location>
</feature>
<evidence type="ECO:0000313" key="7">
    <source>
        <dbReference type="EMBL" id="MDM8157773.1"/>
    </source>
</evidence>
<keyword evidence="5 6" id="KW-0472">Membrane</keyword>
<feature type="transmembrane region" description="Helical" evidence="6">
    <location>
        <begin position="87"/>
        <end position="106"/>
    </location>
</feature>
<accession>A0ABT7UDS3</accession>
<protein>
    <submittedName>
        <fullName evidence="7">Bax inhibitor-1/YccA family protein</fullName>
    </submittedName>
</protein>
<organism evidence="7 8">
    <name type="scientific">Amedibacillus dolichus</name>
    <dbReference type="NCBI Taxonomy" id="31971"/>
    <lineage>
        <taxon>Bacteria</taxon>
        <taxon>Bacillati</taxon>
        <taxon>Bacillota</taxon>
        <taxon>Erysipelotrichia</taxon>
        <taxon>Erysipelotrichales</taxon>
        <taxon>Erysipelotrichaceae</taxon>
        <taxon>Amedibacillus</taxon>
    </lineage>
</organism>
<feature type="transmembrane region" description="Helical" evidence="6">
    <location>
        <begin position="167"/>
        <end position="184"/>
    </location>
</feature>
<dbReference type="Pfam" id="PF01027">
    <property type="entry name" value="Bax1-I"/>
    <property type="match status" value="1"/>
</dbReference>
<dbReference type="PANTHER" id="PTHR23291">
    <property type="entry name" value="BAX INHIBITOR-RELATED"/>
    <property type="match status" value="1"/>
</dbReference>
<evidence type="ECO:0000256" key="4">
    <source>
        <dbReference type="ARBA" id="ARBA00022989"/>
    </source>
</evidence>
<keyword evidence="8" id="KW-1185">Reference proteome</keyword>
<evidence type="ECO:0000313" key="8">
    <source>
        <dbReference type="Proteomes" id="UP001529340"/>
    </source>
</evidence>
<feature type="transmembrane region" description="Helical" evidence="6">
    <location>
        <begin position="50"/>
        <end position="75"/>
    </location>
</feature>
<evidence type="ECO:0000256" key="3">
    <source>
        <dbReference type="ARBA" id="ARBA00022692"/>
    </source>
</evidence>
<feature type="transmembrane region" description="Helical" evidence="6">
    <location>
        <begin position="205"/>
        <end position="225"/>
    </location>
</feature>
<feature type="transmembrane region" description="Helical" evidence="6">
    <location>
        <begin position="24"/>
        <end position="44"/>
    </location>
</feature>
<dbReference type="Proteomes" id="UP001529340">
    <property type="component" value="Unassembled WGS sequence"/>
</dbReference>
<reference evidence="8" key="2">
    <citation type="submission" date="2023-06" db="EMBL/GenBank/DDBJ databases">
        <title>Identification and characterization of horizontal gene transfer across gut microbiota members of farm animals based on homology search.</title>
        <authorList>
            <person name="Zeman M."/>
            <person name="Kubasova T."/>
            <person name="Jahodarova E."/>
            <person name="Nykrynova M."/>
            <person name="Rychlik I."/>
        </authorList>
    </citation>
    <scope>NUCLEOTIDE SEQUENCE [LARGE SCALE GENOMIC DNA]</scope>
    <source>
        <strain evidence="8">ET39</strain>
    </source>
</reference>
<feature type="transmembrane region" description="Helical" evidence="6">
    <location>
        <begin position="143"/>
        <end position="161"/>
    </location>
</feature>
<sequence>MYEQNYQNGYPMEEGMRKHAMRTFGWMGLALLVTAISAAFFYFSGIYLRLYLMLGGLGYFLMIALQFGVVIAFSARLTERSVGTTRMLFLAYALITGLTFSVIGLLYDARSIMFAFGITAIYYGALAVIGYTTRINLMKFGPLLYISLIVLIISEIVLALMGTSGDTMLLTTIGLLIFTGLTAYDVQKMKVLYLQCEDEVLRERLSVYSAFELYLDFINIFMYILQMIGNRD</sequence>
<reference evidence="7 8" key="1">
    <citation type="submission" date="2023-06" db="EMBL/GenBank/DDBJ databases">
        <title>Identification and characterization of horizontal gene transfer across gut microbiota members of farm animals based on homology search.</title>
        <authorList>
            <person name="Schwarzerova J."/>
            <person name="Nykrynova M."/>
            <person name="Jureckova K."/>
            <person name="Cejkova D."/>
            <person name="Rychlik I."/>
        </authorList>
    </citation>
    <scope>NUCLEOTIDE SEQUENCE [LARGE SCALE GENOMIC DNA]</scope>
    <source>
        <strain evidence="7 8">ET39</strain>
    </source>
</reference>
<evidence type="ECO:0000256" key="5">
    <source>
        <dbReference type="ARBA" id="ARBA00023136"/>
    </source>
</evidence>
<keyword evidence="4 6" id="KW-1133">Transmembrane helix</keyword>
<reference evidence="7 8" key="3">
    <citation type="submission" date="2023-06" db="EMBL/GenBank/DDBJ databases">
        <authorList>
            <person name="Zeman M."/>
            <person name="Kubasova T."/>
            <person name="Jahodarova E."/>
            <person name="Nykrynova M."/>
            <person name="Rychlik I."/>
        </authorList>
    </citation>
    <scope>NUCLEOTIDE SEQUENCE [LARGE SCALE GENOMIC DNA]</scope>
    <source>
        <strain evidence="7 8">ET39</strain>
    </source>
</reference>
<dbReference type="InterPro" id="IPR006214">
    <property type="entry name" value="Bax_inhibitor_1-related"/>
</dbReference>
<comment type="similarity">
    <text evidence="2 6">Belongs to the BI1 family.</text>
</comment>
<comment type="caution">
    <text evidence="7">The sequence shown here is derived from an EMBL/GenBank/DDBJ whole genome shotgun (WGS) entry which is preliminary data.</text>
</comment>
<dbReference type="PANTHER" id="PTHR23291:SF50">
    <property type="entry name" value="PROTEIN LIFEGUARD 4"/>
    <property type="match status" value="1"/>
</dbReference>
<evidence type="ECO:0000256" key="6">
    <source>
        <dbReference type="RuleBase" id="RU004379"/>
    </source>
</evidence>
<keyword evidence="3 6" id="KW-0812">Transmembrane</keyword>
<dbReference type="CDD" id="cd10432">
    <property type="entry name" value="BI-1-like_bacterial"/>
    <property type="match status" value="1"/>
</dbReference>
<evidence type="ECO:0000256" key="1">
    <source>
        <dbReference type="ARBA" id="ARBA00004141"/>
    </source>
</evidence>
<proteinExistence type="inferred from homology"/>